<gene>
    <name evidence="2" type="ORF">ET33_30250</name>
</gene>
<keyword evidence="3" id="KW-1185">Reference proteome</keyword>
<sequence>MAYYINGDRRNYFIEFGSGRPVVLLHGISNSGRAWAPQIAPLVEAGFRVIVPDHAGHGASARLDRPFGVSDIAADVLALLDHLSIEAADIIGLSLGGMVALEIALTQPRRVGKLIVANSFDTTATEEFRTMAEGWARTFRGEDGPVKRFEGIWPMNVHEAFRASAEGMKTYQVWHGLAATADGQSLAHVAEGIVGFDATTRLASLSMPVLFIAGEQDRMSPPAVSRRMADRVSDARYVEIQGAAHISNADSAAVFNEAVITFLGAAPTSTTSA</sequence>
<dbReference type="PRINTS" id="PR00412">
    <property type="entry name" value="EPOXHYDRLASE"/>
</dbReference>
<organism evidence="2 3">
    <name type="scientific">Paenibacillus tyrfis</name>
    <dbReference type="NCBI Taxonomy" id="1501230"/>
    <lineage>
        <taxon>Bacteria</taxon>
        <taxon>Bacillati</taxon>
        <taxon>Bacillota</taxon>
        <taxon>Bacilli</taxon>
        <taxon>Bacillales</taxon>
        <taxon>Paenibacillaceae</taxon>
        <taxon>Paenibacillus</taxon>
    </lineage>
</organism>
<dbReference type="InterPro" id="IPR050228">
    <property type="entry name" value="Carboxylesterase_BioH"/>
</dbReference>
<dbReference type="InterPro" id="IPR000639">
    <property type="entry name" value="Epox_hydrolase-like"/>
</dbReference>
<protein>
    <submittedName>
        <fullName evidence="2">Alpha/beta hydrolase</fullName>
    </submittedName>
</protein>
<dbReference type="Pfam" id="PF00561">
    <property type="entry name" value="Abhydrolase_1"/>
    <property type="match status" value="1"/>
</dbReference>
<dbReference type="OrthoDB" id="6191536at2"/>
<name>A0A081NU31_9BACL</name>
<proteinExistence type="predicted"/>
<dbReference type="InterPro" id="IPR029058">
    <property type="entry name" value="AB_hydrolase_fold"/>
</dbReference>
<dbReference type="SUPFAM" id="SSF53474">
    <property type="entry name" value="alpha/beta-Hydrolases"/>
    <property type="match status" value="1"/>
</dbReference>
<comment type="caution">
    <text evidence="2">The sequence shown here is derived from an EMBL/GenBank/DDBJ whole genome shotgun (WGS) entry which is preliminary data.</text>
</comment>
<evidence type="ECO:0000313" key="2">
    <source>
        <dbReference type="EMBL" id="KEQ21954.1"/>
    </source>
</evidence>
<evidence type="ECO:0000313" key="3">
    <source>
        <dbReference type="Proteomes" id="UP000028123"/>
    </source>
</evidence>
<dbReference type="GO" id="GO:0016787">
    <property type="term" value="F:hydrolase activity"/>
    <property type="evidence" value="ECO:0007669"/>
    <property type="project" value="UniProtKB-KW"/>
</dbReference>
<dbReference type="Gene3D" id="3.40.50.1820">
    <property type="entry name" value="alpha/beta hydrolase"/>
    <property type="match status" value="1"/>
</dbReference>
<dbReference type="RefSeq" id="WP_036693013.1">
    <property type="nucleotide sequence ID" value="NZ_FYEP01000030.1"/>
</dbReference>
<dbReference type="Proteomes" id="UP000028123">
    <property type="component" value="Unassembled WGS sequence"/>
</dbReference>
<accession>A0A081NU31</accession>
<dbReference type="AlphaFoldDB" id="A0A081NU31"/>
<dbReference type="PANTHER" id="PTHR43194">
    <property type="entry name" value="HYDROLASE ALPHA/BETA FOLD FAMILY"/>
    <property type="match status" value="1"/>
</dbReference>
<keyword evidence="2" id="KW-0378">Hydrolase</keyword>
<dbReference type="PANTHER" id="PTHR43194:SF5">
    <property type="entry name" value="PIMELOYL-[ACYL-CARRIER PROTEIN] METHYL ESTER ESTERASE"/>
    <property type="match status" value="1"/>
</dbReference>
<evidence type="ECO:0000259" key="1">
    <source>
        <dbReference type="Pfam" id="PF00561"/>
    </source>
</evidence>
<dbReference type="PRINTS" id="PR00111">
    <property type="entry name" value="ABHYDROLASE"/>
</dbReference>
<dbReference type="EMBL" id="JNVM01000051">
    <property type="protein sequence ID" value="KEQ21954.1"/>
    <property type="molecule type" value="Genomic_DNA"/>
</dbReference>
<reference evidence="2 3" key="1">
    <citation type="submission" date="2014-06" db="EMBL/GenBank/DDBJ databases">
        <title>Draft genome sequence of Paenibacillus sp. MSt1.</title>
        <authorList>
            <person name="Aw Y.K."/>
            <person name="Ong K.S."/>
            <person name="Gan H.M."/>
            <person name="Lee S.M."/>
        </authorList>
    </citation>
    <scope>NUCLEOTIDE SEQUENCE [LARGE SCALE GENOMIC DNA]</scope>
    <source>
        <strain evidence="2 3">MSt1</strain>
    </source>
</reference>
<dbReference type="InterPro" id="IPR000073">
    <property type="entry name" value="AB_hydrolase_1"/>
</dbReference>
<feature type="domain" description="AB hydrolase-1" evidence="1">
    <location>
        <begin position="21"/>
        <end position="250"/>
    </location>
</feature>
<dbReference type="eggNOG" id="COG2267">
    <property type="taxonomic scope" value="Bacteria"/>
</dbReference>